<name>A0A9Q0FUJ2_9ROSI</name>
<dbReference type="Proteomes" id="UP001141552">
    <property type="component" value="Unassembled WGS sequence"/>
</dbReference>
<dbReference type="InterPro" id="IPR011009">
    <property type="entry name" value="Kinase-like_dom_sf"/>
</dbReference>
<dbReference type="OrthoDB" id="941588at2759"/>
<evidence type="ECO:0000313" key="2">
    <source>
        <dbReference type="EMBL" id="KAJ4836870.1"/>
    </source>
</evidence>
<dbReference type="InterPro" id="IPR050823">
    <property type="entry name" value="Plant_Ser_Thr_Prot_Kinase"/>
</dbReference>
<dbReference type="PANTHER" id="PTHR45621">
    <property type="entry name" value="OS01G0588500 PROTEIN-RELATED"/>
    <property type="match status" value="1"/>
</dbReference>
<dbReference type="PROSITE" id="PS50011">
    <property type="entry name" value="PROTEIN_KINASE_DOM"/>
    <property type="match status" value="1"/>
</dbReference>
<dbReference type="SUPFAM" id="SSF56112">
    <property type="entry name" value="Protein kinase-like (PK-like)"/>
    <property type="match status" value="1"/>
</dbReference>
<dbReference type="Gene3D" id="3.30.200.20">
    <property type="entry name" value="Phosphorylase Kinase, domain 1"/>
    <property type="match status" value="1"/>
</dbReference>
<keyword evidence="3" id="KW-1185">Reference proteome</keyword>
<accession>A0A9Q0FUJ2</accession>
<dbReference type="GO" id="GO:0004672">
    <property type="term" value="F:protein kinase activity"/>
    <property type="evidence" value="ECO:0007669"/>
    <property type="project" value="InterPro"/>
</dbReference>
<dbReference type="EMBL" id="JAKUCV010004006">
    <property type="protein sequence ID" value="KAJ4836870.1"/>
    <property type="molecule type" value="Genomic_DNA"/>
</dbReference>
<evidence type="ECO:0000259" key="1">
    <source>
        <dbReference type="PROSITE" id="PS50011"/>
    </source>
</evidence>
<evidence type="ECO:0000313" key="3">
    <source>
        <dbReference type="Proteomes" id="UP001141552"/>
    </source>
</evidence>
<reference evidence="2" key="2">
    <citation type="journal article" date="2023" name="Plants (Basel)">
        <title>Annotation of the Turnera subulata (Passifloraceae) Draft Genome Reveals the S-Locus Evolved after the Divergence of Turneroideae from Passifloroideae in a Stepwise Manner.</title>
        <authorList>
            <person name="Henning P.M."/>
            <person name="Roalson E.H."/>
            <person name="Mir W."/>
            <person name="McCubbin A.G."/>
            <person name="Shore J.S."/>
        </authorList>
    </citation>
    <scope>NUCLEOTIDE SEQUENCE</scope>
    <source>
        <strain evidence="2">F60SS</strain>
    </source>
</reference>
<dbReference type="AlphaFoldDB" id="A0A9Q0FUJ2"/>
<feature type="domain" description="Protein kinase" evidence="1">
    <location>
        <begin position="1"/>
        <end position="166"/>
    </location>
</feature>
<reference evidence="2" key="1">
    <citation type="submission" date="2022-02" db="EMBL/GenBank/DDBJ databases">
        <authorList>
            <person name="Henning P.M."/>
            <person name="McCubbin A.G."/>
            <person name="Shore J.S."/>
        </authorList>
    </citation>
    <scope>NUCLEOTIDE SEQUENCE</scope>
    <source>
        <strain evidence="2">F60SS</strain>
        <tissue evidence="2">Leaves</tissue>
    </source>
</reference>
<gene>
    <name evidence="2" type="ORF">Tsubulata_035781</name>
</gene>
<sequence>MDLGRGIYQFGKMFRGELDGKLATVKTWDIPQEVRGQRFETETRLRDEIVLLHQYPKFISHPNLVKLFGYCHEGDRLGVVYDLIPVDTVYNLLPKGSSLSKCSFVHPSLEVERGFCGSDGLELTKLATQCVGSDPNLRPTVRQVIKRLRKLHVVRNYADELGINEM</sequence>
<protein>
    <recommendedName>
        <fullName evidence="1">Protein kinase domain-containing protein</fullName>
    </recommendedName>
</protein>
<comment type="caution">
    <text evidence="2">The sequence shown here is derived from an EMBL/GenBank/DDBJ whole genome shotgun (WGS) entry which is preliminary data.</text>
</comment>
<dbReference type="InterPro" id="IPR000719">
    <property type="entry name" value="Prot_kinase_dom"/>
</dbReference>
<dbReference type="GO" id="GO:0005524">
    <property type="term" value="F:ATP binding"/>
    <property type="evidence" value="ECO:0007669"/>
    <property type="project" value="InterPro"/>
</dbReference>
<organism evidence="2 3">
    <name type="scientific">Turnera subulata</name>
    <dbReference type="NCBI Taxonomy" id="218843"/>
    <lineage>
        <taxon>Eukaryota</taxon>
        <taxon>Viridiplantae</taxon>
        <taxon>Streptophyta</taxon>
        <taxon>Embryophyta</taxon>
        <taxon>Tracheophyta</taxon>
        <taxon>Spermatophyta</taxon>
        <taxon>Magnoliopsida</taxon>
        <taxon>eudicotyledons</taxon>
        <taxon>Gunneridae</taxon>
        <taxon>Pentapetalae</taxon>
        <taxon>rosids</taxon>
        <taxon>fabids</taxon>
        <taxon>Malpighiales</taxon>
        <taxon>Passifloraceae</taxon>
        <taxon>Turnera</taxon>
    </lineage>
</organism>
<proteinExistence type="predicted"/>